<comment type="similarity">
    <text evidence="1 4">Belongs to the glycosyl hydrolase 32 family.</text>
</comment>
<proteinExistence type="inferred from homology"/>
<dbReference type="Pfam" id="PF00251">
    <property type="entry name" value="Glyco_hydro_32N"/>
    <property type="match status" value="1"/>
</dbReference>
<sequence>MKKIISTFIIAASFYNGLHAQSAPKVSEEQLYRPNFHFSPKKGWMNDPNGLYYKDGVYHLFFQYYPDGNKWGPMHWGHATSKDLVKWEEQKIALAPDALGYIFSGSAVVDKNNTSGFGDAKNMPVVAIYTYHNPNREKDGKIDVESQGIAYTLDNSKSWTKFSNNPVLKNPGIKDFRDPKVTWDSKRQQWIMALAAQDRAHFYASKNLKDWTFQSEFGKDLGAHGGVWECPDLFPIKVEGTKEEKWVLIVNINPGGPNKGSAGQYFVGDFDGKTFTVDALFTKQLQKDKAAWLDWGKDNYASVSFDNIPDGKRVIIGWMSNWEYAQEVPTEAWRSSMTVAREVSLKRTKEAYILKNVPVKQLQTYEGKAIQKKINLKAENKVLGSSEIDLSKAILDLDLKKLTAGTYTFSLKNSLGEEVLFGIDNNSKELFVDRSKSGKINFGNHYATPVTKAPLDQSLSNAKMKVVLDKTSIEIFFNDGEKVLTEIFFPNEKFSELNLSTDSKGASVSVIAHQLNIK</sequence>
<keyword evidence="8" id="KW-1185">Reference proteome</keyword>
<evidence type="ECO:0000256" key="2">
    <source>
        <dbReference type="ARBA" id="ARBA00022801"/>
    </source>
</evidence>
<evidence type="ECO:0000313" key="7">
    <source>
        <dbReference type="EMBL" id="UOE38748.1"/>
    </source>
</evidence>
<dbReference type="SMART" id="SM00640">
    <property type="entry name" value="Glyco_32"/>
    <property type="match status" value="1"/>
</dbReference>
<dbReference type="InterPro" id="IPR013320">
    <property type="entry name" value="ConA-like_dom_sf"/>
</dbReference>
<dbReference type="PANTHER" id="PTHR42800">
    <property type="entry name" value="EXOINULINASE INUD (AFU_ORTHOLOGUE AFUA_5G00480)"/>
    <property type="match status" value="1"/>
</dbReference>
<dbReference type="InterPro" id="IPR001362">
    <property type="entry name" value="Glyco_hydro_32"/>
</dbReference>
<dbReference type="InterPro" id="IPR013189">
    <property type="entry name" value="Glyco_hydro_32_C"/>
</dbReference>
<dbReference type="PROSITE" id="PS00609">
    <property type="entry name" value="GLYCOSYL_HYDROL_F32"/>
    <property type="match status" value="1"/>
</dbReference>
<dbReference type="InterPro" id="IPR013148">
    <property type="entry name" value="Glyco_hydro_32_N"/>
</dbReference>
<name>A0ABY4BHU3_9FLAO</name>
<dbReference type="EMBL" id="CP094529">
    <property type="protein sequence ID" value="UOE38748.1"/>
    <property type="molecule type" value="Genomic_DNA"/>
</dbReference>
<protein>
    <submittedName>
        <fullName evidence="7">Glycoside hydrolase family 32 protein</fullName>
    </submittedName>
</protein>
<dbReference type="PANTHER" id="PTHR42800:SF1">
    <property type="entry name" value="EXOINULINASE INUD (AFU_ORTHOLOGUE AFUA_5G00480)"/>
    <property type="match status" value="1"/>
</dbReference>
<dbReference type="InterPro" id="IPR018053">
    <property type="entry name" value="Glyco_hydro_32_AS"/>
</dbReference>
<evidence type="ECO:0000259" key="6">
    <source>
        <dbReference type="Pfam" id="PF08244"/>
    </source>
</evidence>
<keyword evidence="3 4" id="KW-0326">Glycosidase</keyword>
<dbReference type="SUPFAM" id="SSF75005">
    <property type="entry name" value="Arabinanase/levansucrase/invertase"/>
    <property type="match status" value="1"/>
</dbReference>
<organism evidence="7 8">
    <name type="scientific">Chryseobacterium oryzae</name>
    <dbReference type="NCBI Taxonomy" id="2929799"/>
    <lineage>
        <taxon>Bacteria</taxon>
        <taxon>Pseudomonadati</taxon>
        <taxon>Bacteroidota</taxon>
        <taxon>Flavobacteriia</taxon>
        <taxon>Flavobacteriales</taxon>
        <taxon>Weeksellaceae</taxon>
        <taxon>Chryseobacterium group</taxon>
        <taxon>Chryseobacterium</taxon>
    </lineage>
</organism>
<dbReference type="SUPFAM" id="SSF49899">
    <property type="entry name" value="Concanavalin A-like lectins/glucanases"/>
    <property type="match status" value="1"/>
</dbReference>
<dbReference type="Pfam" id="PF08244">
    <property type="entry name" value="Glyco_hydro_32C"/>
    <property type="match status" value="1"/>
</dbReference>
<evidence type="ECO:0000256" key="1">
    <source>
        <dbReference type="ARBA" id="ARBA00009902"/>
    </source>
</evidence>
<dbReference type="RefSeq" id="WP_243576980.1">
    <property type="nucleotide sequence ID" value="NZ_CP094529.1"/>
</dbReference>
<dbReference type="InterPro" id="IPR023296">
    <property type="entry name" value="Glyco_hydro_beta-prop_sf"/>
</dbReference>
<dbReference type="Proteomes" id="UP000831068">
    <property type="component" value="Chromosome"/>
</dbReference>
<dbReference type="CDD" id="cd18622">
    <property type="entry name" value="GH32_Inu-like"/>
    <property type="match status" value="1"/>
</dbReference>
<dbReference type="Gene3D" id="2.60.120.560">
    <property type="entry name" value="Exo-inulinase, domain 1"/>
    <property type="match status" value="1"/>
</dbReference>
<feature type="domain" description="Glycosyl hydrolase family 32 N-terminal" evidence="5">
    <location>
        <begin position="37"/>
        <end position="351"/>
    </location>
</feature>
<feature type="domain" description="Glycosyl hydrolase family 32 C-terminal" evidence="6">
    <location>
        <begin position="369"/>
        <end position="507"/>
    </location>
</feature>
<evidence type="ECO:0000313" key="8">
    <source>
        <dbReference type="Proteomes" id="UP000831068"/>
    </source>
</evidence>
<gene>
    <name evidence="7" type="ORF">MTP08_02945</name>
</gene>
<accession>A0ABY4BHU3</accession>
<dbReference type="Gene3D" id="2.115.10.20">
    <property type="entry name" value="Glycosyl hydrolase domain, family 43"/>
    <property type="match status" value="1"/>
</dbReference>
<reference evidence="7 8" key="1">
    <citation type="submission" date="2022-03" db="EMBL/GenBank/DDBJ databases">
        <title>Chryseobacterium sp. isolated from the Andong Sikhe.</title>
        <authorList>
            <person name="Won M."/>
            <person name="Kim S.-J."/>
            <person name="Kwon S.-W."/>
        </authorList>
    </citation>
    <scope>NUCLEOTIDE SEQUENCE [LARGE SCALE GENOMIC DNA]</scope>
    <source>
        <strain evidence="7 8">ADR-1</strain>
    </source>
</reference>
<evidence type="ECO:0000256" key="3">
    <source>
        <dbReference type="ARBA" id="ARBA00023295"/>
    </source>
</evidence>
<dbReference type="GO" id="GO:0016787">
    <property type="term" value="F:hydrolase activity"/>
    <property type="evidence" value="ECO:0007669"/>
    <property type="project" value="UniProtKB-KW"/>
</dbReference>
<evidence type="ECO:0000259" key="5">
    <source>
        <dbReference type="Pfam" id="PF00251"/>
    </source>
</evidence>
<keyword evidence="2 4" id="KW-0378">Hydrolase</keyword>
<evidence type="ECO:0000256" key="4">
    <source>
        <dbReference type="RuleBase" id="RU362110"/>
    </source>
</evidence>